<evidence type="ECO:0000313" key="2">
    <source>
        <dbReference type="Proteomes" id="UP000190080"/>
    </source>
</evidence>
<evidence type="ECO:0008006" key="3">
    <source>
        <dbReference type="Google" id="ProtNLM"/>
    </source>
</evidence>
<proteinExistence type="predicted"/>
<gene>
    <name evidence="1" type="ORF">CLORY_09030</name>
</gene>
<dbReference type="Gene3D" id="1.10.357.10">
    <property type="entry name" value="Tetracycline Repressor, domain 2"/>
    <property type="match status" value="1"/>
</dbReference>
<dbReference type="RefSeq" id="WP_079422332.1">
    <property type="nucleotide sequence ID" value="NZ_MZGV01000006.1"/>
</dbReference>
<sequence>MAPNIKVTKEMILEAGYKLVTISGIESVNSRSIAKILECSTQPIFSQFPNMKELRQKLHDYICEKFEREVLCSEDFDSIIQSSYLKVTSLAKNNRNVFRLIYMSEYCMGGSFLTTRMRFRSNQKIFEEIKTQYKIGDEECADVLERISLLVQGIATLIATSNVQYEDEQIVKIVNQTLVDMINGIKERGVK</sequence>
<reference evidence="1 2" key="1">
    <citation type="submission" date="2017-03" db="EMBL/GenBank/DDBJ databases">
        <title>Genome sequence of Clostridium oryzae DSM 28571.</title>
        <authorList>
            <person name="Poehlein A."/>
            <person name="Daniel R."/>
        </authorList>
    </citation>
    <scope>NUCLEOTIDE SEQUENCE [LARGE SCALE GENOMIC DNA]</scope>
    <source>
        <strain evidence="1 2">DSM 28571</strain>
    </source>
</reference>
<dbReference type="Proteomes" id="UP000190080">
    <property type="component" value="Unassembled WGS sequence"/>
</dbReference>
<name>A0A1V4IVH2_9CLOT</name>
<dbReference type="EMBL" id="MZGV01000006">
    <property type="protein sequence ID" value="OPJ64031.1"/>
    <property type="molecule type" value="Genomic_DNA"/>
</dbReference>
<protein>
    <recommendedName>
        <fullName evidence="3">HTH tetR-type domain-containing protein</fullName>
    </recommendedName>
</protein>
<dbReference type="OrthoDB" id="66596at2"/>
<accession>A0A1V4IVH2</accession>
<comment type="caution">
    <text evidence="1">The sequence shown here is derived from an EMBL/GenBank/DDBJ whole genome shotgun (WGS) entry which is preliminary data.</text>
</comment>
<dbReference type="AlphaFoldDB" id="A0A1V4IVH2"/>
<dbReference type="InterPro" id="IPR009057">
    <property type="entry name" value="Homeodomain-like_sf"/>
</dbReference>
<dbReference type="STRING" id="1450648.CLORY_09030"/>
<organism evidence="1 2">
    <name type="scientific">Clostridium oryzae</name>
    <dbReference type="NCBI Taxonomy" id="1450648"/>
    <lineage>
        <taxon>Bacteria</taxon>
        <taxon>Bacillati</taxon>
        <taxon>Bacillota</taxon>
        <taxon>Clostridia</taxon>
        <taxon>Eubacteriales</taxon>
        <taxon>Clostridiaceae</taxon>
        <taxon>Clostridium</taxon>
    </lineage>
</organism>
<dbReference type="SUPFAM" id="SSF46689">
    <property type="entry name" value="Homeodomain-like"/>
    <property type="match status" value="1"/>
</dbReference>
<evidence type="ECO:0000313" key="1">
    <source>
        <dbReference type="EMBL" id="OPJ64031.1"/>
    </source>
</evidence>
<keyword evidence="2" id="KW-1185">Reference proteome</keyword>